<keyword evidence="7" id="KW-0325">Glycoprotein</keyword>
<comment type="similarity">
    <text evidence="3">Belongs to the glycosyl hydrolase 2 family.</text>
</comment>
<evidence type="ECO:0000259" key="11">
    <source>
        <dbReference type="Pfam" id="PF22666"/>
    </source>
</evidence>
<dbReference type="Gene3D" id="3.20.20.80">
    <property type="entry name" value="Glycosidases"/>
    <property type="match status" value="1"/>
</dbReference>
<evidence type="ECO:0000256" key="5">
    <source>
        <dbReference type="ARBA" id="ARBA00022729"/>
    </source>
</evidence>
<dbReference type="InterPro" id="IPR008979">
    <property type="entry name" value="Galactose-bd-like_sf"/>
</dbReference>
<dbReference type="InterPro" id="IPR054593">
    <property type="entry name" value="Beta-mannosidase-like_N2"/>
</dbReference>
<dbReference type="FunFam" id="3.20.20.80:FF:000050">
    <property type="entry name" value="Beta-mannosidase B"/>
    <property type="match status" value="1"/>
</dbReference>
<evidence type="ECO:0000313" key="14">
    <source>
        <dbReference type="Proteomes" id="UP000004671"/>
    </source>
</evidence>
<dbReference type="EC" id="3.2.1.25" evidence="4"/>
<evidence type="ECO:0000313" key="12">
    <source>
        <dbReference type="EMBL" id="APF17757.1"/>
    </source>
</evidence>
<dbReference type="eggNOG" id="COG3250">
    <property type="taxonomic scope" value="Bacteria"/>
</dbReference>
<feature type="domain" description="Glycoside hydrolase family 2 immunoglobulin-like beta-sandwich" evidence="10">
    <location>
        <begin position="230"/>
        <end position="305"/>
    </location>
</feature>
<dbReference type="KEGG" id="caby:Cabys_1006"/>
<gene>
    <name evidence="12" type="ORF">Cabys_1006</name>
    <name evidence="13" type="ORF">Calab_2225</name>
</gene>
<keyword evidence="9" id="KW-0326">Glycosidase</keyword>
<reference evidence="13 14" key="1">
    <citation type="submission" date="2011-09" db="EMBL/GenBank/DDBJ databases">
        <title>The permanent draft genome of Caldithrix abyssi DSM 13497.</title>
        <authorList>
            <consortium name="US DOE Joint Genome Institute (JGI-PGF)"/>
            <person name="Lucas S."/>
            <person name="Han J."/>
            <person name="Lapidus A."/>
            <person name="Bruce D."/>
            <person name="Goodwin L."/>
            <person name="Pitluck S."/>
            <person name="Peters L."/>
            <person name="Kyrpides N."/>
            <person name="Mavromatis K."/>
            <person name="Ivanova N."/>
            <person name="Mikhailova N."/>
            <person name="Chertkov O."/>
            <person name="Detter J.C."/>
            <person name="Tapia R."/>
            <person name="Han C."/>
            <person name="Land M."/>
            <person name="Hauser L."/>
            <person name="Markowitz V."/>
            <person name="Cheng J.-F."/>
            <person name="Hugenholtz P."/>
            <person name="Woyke T."/>
            <person name="Wu D."/>
            <person name="Spring S."/>
            <person name="Brambilla E."/>
            <person name="Klenk H.-P."/>
            <person name="Eisen J.A."/>
        </authorList>
    </citation>
    <scope>NUCLEOTIDE SEQUENCE [LARGE SCALE GENOMIC DNA]</scope>
    <source>
        <strain evidence="13 14">DSM 13497</strain>
    </source>
</reference>
<dbReference type="SUPFAM" id="SSF51445">
    <property type="entry name" value="(Trans)glycosidases"/>
    <property type="match status" value="1"/>
</dbReference>
<dbReference type="InterPro" id="IPR006102">
    <property type="entry name" value="Ig-like_GH2"/>
</dbReference>
<accession>H1XWJ7</accession>
<feature type="domain" description="Beta-mannosidase-like galactose-binding" evidence="11">
    <location>
        <begin position="32"/>
        <end position="187"/>
    </location>
</feature>
<dbReference type="EMBL" id="CP018099">
    <property type="protein sequence ID" value="APF17757.1"/>
    <property type="molecule type" value="Genomic_DNA"/>
</dbReference>
<dbReference type="GO" id="GO:0005975">
    <property type="term" value="P:carbohydrate metabolic process"/>
    <property type="evidence" value="ECO:0007669"/>
    <property type="project" value="InterPro"/>
</dbReference>
<comment type="catalytic activity">
    <reaction evidence="1">
        <text>Hydrolysis of terminal, non-reducing beta-D-mannose residues in beta-D-mannosides.</text>
        <dbReference type="EC" id="3.2.1.25"/>
    </reaction>
</comment>
<keyword evidence="5" id="KW-0732">Signal</keyword>
<dbReference type="GO" id="GO:0005764">
    <property type="term" value="C:lysosome"/>
    <property type="evidence" value="ECO:0007669"/>
    <property type="project" value="UniProtKB-SubCell"/>
</dbReference>
<evidence type="ECO:0000256" key="1">
    <source>
        <dbReference type="ARBA" id="ARBA00000829"/>
    </source>
</evidence>
<evidence type="ECO:0000256" key="9">
    <source>
        <dbReference type="ARBA" id="ARBA00023295"/>
    </source>
</evidence>
<dbReference type="PANTHER" id="PTHR43730:SF1">
    <property type="entry name" value="BETA-MANNOSIDASE"/>
    <property type="match status" value="1"/>
</dbReference>
<dbReference type="Gene3D" id="2.60.120.260">
    <property type="entry name" value="Galactose-binding domain-like"/>
    <property type="match status" value="1"/>
</dbReference>
<evidence type="ECO:0000313" key="15">
    <source>
        <dbReference type="Proteomes" id="UP000183868"/>
    </source>
</evidence>
<proteinExistence type="inferred from homology"/>
<dbReference type="Proteomes" id="UP000004671">
    <property type="component" value="Chromosome"/>
</dbReference>
<organism evidence="13 14">
    <name type="scientific">Caldithrix abyssi DSM 13497</name>
    <dbReference type="NCBI Taxonomy" id="880073"/>
    <lineage>
        <taxon>Bacteria</taxon>
        <taxon>Pseudomonadati</taxon>
        <taxon>Calditrichota</taxon>
        <taxon>Calditrichia</taxon>
        <taxon>Calditrichales</taxon>
        <taxon>Calditrichaceae</taxon>
        <taxon>Caldithrix</taxon>
    </lineage>
</organism>
<protein>
    <recommendedName>
        <fullName evidence="4">beta-mannosidase</fullName>
        <ecNumber evidence="4">3.2.1.25</ecNumber>
    </recommendedName>
</protein>
<dbReference type="STRING" id="880073.Cabys_1006"/>
<evidence type="ECO:0000259" key="10">
    <source>
        <dbReference type="Pfam" id="PF00703"/>
    </source>
</evidence>
<dbReference type="FunFam" id="2.60.120.260:FF:000060">
    <property type="entry name" value="Probable beta-mannosidase"/>
    <property type="match status" value="1"/>
</dbReference>
<evidence type="ECO:0000256" key="8">
    <source>
        <dbReference type="ARBA" id="ARBA00023228"/>
    </source>
</evidence>
<dbReference type="InterPro" id="IPR036156">
    <property type="entry name" value="Beta-gal/glucu_dom_sf"/>
</dbReference>
<dbReference type="InterPro" id="IPR013783">
    <property type="entry name" value="Ig-like_fold"/>
</dbReference>
<name>H1XWJ7_CALAY</name>
<keyword evidence="14" id="KW-1185">Reference proteome</keyword>
<dbReference type="HOGENOM" id="CLU_005015_3_2_0"/>
<dbReference type="RefSeq" id="WP_006929015.1">
    <property type="nucleotide sequence ID" value="NZ_CM001402.1"/>
</dbReference>
<keyword evidence="6 13" id="KW-0378">Hydrolase</keyword>
<sequence>MKNRHFLNKNWKVFLHKERKTHPAFAIPQEGVAATVPGTIHTDLFNAGIIPHPFYDMNEKDLQWIDWNDYRYECRFDLPAGMDLKQNIFLVFEGLDTIADISLNGQKLAETKNMFRSYRFKINALLKEKGNLLQIIFKSARVYGQEYRPEIEQMSSTLHPERAFVRKSQYAFGWDWGPQFATCGLWRPVYLLQAECGIKAITFDALAFLPESVKVKSEILLWGNVPKGSRLEINLQIEEKSGRQRMYRKTLKRISNENGVEFEVESPALWWPNGMGRAVLHKLEVALFDKNDQLLARDEKKVGIRQCELVTTEYGEAVFYFKINERPLFAQGVNWIPAHAFLPEIKKETYRRLLEMAAQANMNIIRVWGGGIYEDDYFYQLCDELGLLVWQDFMFACSAYPEDDDFVAEVKAEVEENVFRLRHHPSIILWNGNNENEWIWHFEHPGLVEKMPGYRLFHEWIPNWLNQFDPFRSYWPSSPWGMDADPNDTNSGNRHVWDIWSRWVDYTEVKNDQSLFVTEFGFQAPAHYQTLKKVIPQDRFLAQSESFEWHNKQVEGNERLFRFLAGHLPVVTTMADFIYLTQLNQAFALRACLGYWRLYQSRTMGAIIWQLNDCWPVTSWSLIDSELRPKLSYYQVRRIFARETVFLRQSENNIELHVLQPHEDQPHEVRVVGLTEDGKAVQELFFKEIEQFYSILPLRLPKESVRSHSVLIATLYDRAGKRIARDILNLKRWKYLNLAFQDSNLRLVAENGLWVECVNSPCFFIEIRHPDKNFLDQGFTLLPGERQQILAEEEFESVLLDEMEIFCLNRYLQ</sequence>
<dbReference type="SUPFAM" id="SSF49785">
    <property type="entry name" value="Galactose-binding domain-like"/>
    <property type="match status" value="1"/>
</dbReference>
<evidence type="ECO:0000256" key="3">
    <source>
        <dbReference type="ARBA" id="ARBA00007401"/>
    </source>
</evidence>
<evidence type="ECO:0000256" key="4">
    <source>
        <dbReference type="ARBA" id="ARBA00012754"/>
    </source>
</evidence>
<dbReference type="OrthoDB" id="9758603at2"/>
<evidence type="ECO:0000256" key="2">
    <source>
        <dbReference type="ARBA" id="ARBA00004371"/>
    </source>
</evidence>
<dbReference type="InterPro" id="IPR017853">
    <property type="entry name" value="GH"/>
</dbReference>
<dbReference type="PANTHER" id="PTHR43730">
    <property type="entry name" value="BETA-MANNOSIDASE"/>
    <property type="match status" value="1"/>
</dbReference>
<dbReference type="Gene3D" id="2.60.40.10">
    <property type="entry name" value="Immunoglobulins"/>
    <property type="match status" value="1"/>
</dbReference>
<dbReference type="GO" id="GO:0004567">
    <property type="term" value="F:beta-mannosidase activity"/>
    <property type="evidence" value="ECO:0007669"/>
    <property type="project" value="UniProtKB-EC"/>
</dbReference>
<dbReference type="Pfam" id="PF00703">
    <property type="entry name" value="Glyco_hydro_2"/>
    <property type="match status" value="1"/>
</dbReference>
<evidence type="ECO:0000313" key="13">
    <source>
        <dbReference type="EMBL" id="EHO41835.1"/>
    </source>
</evidence>
<dbReference type="AlphaFoldDB" id="H1XWJ7"/>
<dbReference type="SUPFAM" id="SSF49303">
    <property type="entry name" value="beta-Galactosidase/glucuronidase domain"/>
    <property type="match status" value="1"/>
</dbReference>
<comment type="subcellular location">
    <subcellularLocation>
        <location evidence="2">Lysosome</location>
    </subcellularLocation>
</comment>
<dbReference type="InterPro" id="IPR050887">
    <property type="entry name" value="Beta-mannosidase_GH2"/>
</dbReference>
<dbReference type="EMBL" id="CM001402">
    <property type="protein sequence ID" value="EHO41835.1"/>
    <property type="molecule type" value="Genomic_DNA"/>
</dbReference>
<evidence type="ECO:0000256" key="6">
    <source>
        <dbReference type="ARBA" id="ARBA00022801"/>
    </source>
</evidence>
<reference evidence="12 15" key="2">
    <citation type="submission" date="2016-11" db="EMBL/GenBank/DDBJ databases">
        <title>Genomic analysis of Caldithrix abyssi and proposal of a novel bacterial phylum Caldithrichaeota.</title>
        <authorList>
            <person name="Kublanov I."/>
            <person name="Sigalova O."/>
            <person name="Gavrilov S."/>
            <person name="Lebedinsky A."/>
            <person name="Ivanova N."/>
            <person name="Daum C."/>
            <person name="Reddy T."/>
            <person name="Klenk H.P."/>
            <person name="Goker M."/>
            <person name="Reva O."/>
            <person name="Miroshnichenko M."/>
            <person name="Kyprides N."/>
            <person name="Woyke T."/>
            <person name="Gelfand M."/>
        </authorList>
    </citation>
    <scope>NUCLEOTIDE SEQUENCE [LARGE SCALE GENOMIC DNA]</scope>
    <source>
        <strain evidence="12 15">LF13</strain>
    </source>
</reference>
<dbReference type="Pfam" id="PF22666">
    <property type="entry name" value="Glyco_hydro_2_N2"/>
    <property type="match status" value="1"/>
</dbReference>
<dbReference type="PaxDb" id="880073-Calab_2225"/>
<keyword evidence="8" id="KW-0458">Lysosome</keyword>
<evidence type="ECO:0000256" key="7">
    <source>
        <dbReference type="ARBA" id="ARBA00023180"/>
    </source>
</evidence>
<dbReference type="Proteomes" id="UP000183868">
    <property type="component" value="Chromosome"/>
</dbReference>
<dbReference type="InParanoid" id="H1XWJ7"/>
<dbReference type="GO" id="GO:0006516">
    <property type="term" value="P:glycoprotein catabolic process"/>
    <property type="evidence" value="ECO:0007669"/>
    <property type="project" value="TreeGrafter"/>
</dbReference>